<dbReference type="Proteomes" id="UP000464658">
    <property type="component" value="Chromosome"/>
</dbReference>
<evidence type="ECO:0000313" key="5">
    <source>
        <dbReference type="Proteomes" id="UP000464658"/>
    </source>
</evidence>
<dbReference type="AlphaFoldDB" id="A0A5S9M6F0"/>
<comment type="similarity">
    <text evidence="2">Belongs to the IucA/IucC family.</text>
</comment>
<feature type="region of interest" description="Disordered" evidence="3">
    <location>
        <begin position="154"/>
        <end position="179"/>
    </location>
</feature>
<sequence length="179" mass="20614">MSQYKQMAENATMQSFLNCFYVKQESIDLQKKETKADGSLVFVAKLAKQDLELVIPIRYFSSVGRHLFDFPIRFRPSGSEKEGTIVDYTTTLVALCSKELLIAYGRTDAEDEFMLRIILSCRNIERFLRERESDQAALSQADFEYIEAEQSLLLGHLTHPTPKKKQTRDDRRGGSRLFS</sequence>
<evidence type="ECO:0000256" key="2">
    <source>
        <dbReference type="ARBA" id="ARBA00007832"/>
    </source>
</evidence>
<dbReference type="GO" id="GO:0019290">
    <property type="term" value="P:siderophore biosynthetic process"/>
    <property type="evidence" value="ECO:0007669"/>
    <property type="project" value="InterPro"/>
</dbReference>
<evidence type="ECO:0000313" key="4">
    <source>
        <dbReference type="EMBL" id="BBP88395.1"/>
    </source>
</evidence>
<gene>
    <name evidence="4" type="ORF">BsIDN1_20130</name>
</gene>
<dbReference type="PANTHER" id="PTHR34384:SF5">
    <property type="entry name" value="L-2,3-DIAMINOPROPANOATE--CITRATE LIGASE"/>
    <property type="match status" value="1"/>
</dbReference>
<name>A0A5S9M6F0_BACIA</name>
<evidence type="ECO:0000256" key="1">
    <source>
        <dbReference type="ARBA" id="ARBA00004924"/>
    </source>
</evidence>
<dbReference type="PANTHER" id="PTHR34384">
    <property type="entry name" value="L-2,3-DIAMINOPROPANOATE--CITRATE LIGASE"/>
    <property type="match status" value="1"/>
</dbReference>
<proteinExistence type="inferred from homology"/>
<protein>
    <submittedName>
        <fullName evidence="4">Uncharacterized protein</fullName>
    </submittedName>
</protein>
<evidence type="ECO:0000256" key="3">
    <source>
        <dbReference type="SAM" id="MobiDB-lite"/>
    </source>
</evidence>
<comment type="pathway">
    <text evidence="1">Siderophore biosynthesis.</text>
</comment>
<dbReference type="EMBL" id="AP021906">
    <property type="protein sequence ID" value="BBP88395.1"/>
    <property type="molecule type" value="Genomic_DNA"/>
</dbReference>
<dbReference type="InterPro" id="IPR037455">
    <property type="entry name" value="LucA/IucC-like"/>
</dbReference>
<organism evidence="4 5">
    <name type="scientific">Bacillus safensis</name>
    <dbReference type="NCBI Taxonomy" id="561879"/>
    <lineage>
        <taxon>Bacteria</taxon>
        <taxon>Bacillati</taxon>
        <taxon>Bacillota</taxon>
        <taxon>Bacilli</taxon>
        <taxon>Bacillales</taxon>
        <taxon>Bacillaceae</taxon>
        <taxon>Bacillus</taxon>
    </lineage>
</organism>
<accession>A0A5S9M6F0</accession>
<reference evidence="4 5" key="1">
    <citation type="submission" date="2019-12" db="EMBL/GenBank/DDBJ databases">
        <title>Full genome sequence of a Bacillus safensis strain isolated from commercially available natto in Indonesia.</title>
        <authorList>
            <person name="Yoshida M."/>
            <person name="Uomi M."/>
            <person name="Waturangi D."/>
            <person name="Ekaputri J.J."/>
            <person name="Setiamarga D.H.E."/>
        </authorList>
    </citation>
    <scope>NUCLEOTIDE SEQUENCE [LARGE SCALE GENOMIC DNA]</scope>
    <source>
        <strain evidence="4 5">IDN1</strain>
    </source>
</reference>